<dbReference type="AlphaFoldDB" id="A0A1Q3B3E9"/>
<dbReference type="Proteomes" id="UP000187406">
    <property type="component" value="Unassembled WGS sequence"/>
</dbReference>
<accession>A0A1Q3B3E9</accession>
<dbReference type="InParanoid" id="A0A1Q3B3E9"/>
<proteinExistence type="predicted"/>
<dbReference type="SUPFAM" id="SSF56796">
    <property type="entry name" value="Dehydroquinate synthase-like"/>
    <property type="match status" value="1"/>
</dbReference>
<evidence type="ECO:0000313" key="4">
    <source>
        <dbReference type="EMBL" id="GAV62508.1"/>
    </source>
</evidence>
<evidence type="ECO:0000256" key="1">
    <source>
        <dbReference type="ARBA" id="ARBA00023027"/>
    </source>
</evidence>
<reference evidence="5" key="1">
    <citation type="submission" date="2016-04" db="EMBL/GenBank/DDBJ databases">
        <title>Cephalotus genome sequencing.</title>
        <authorList>
            <person name="Fukushima K."/>
            <person name="Hasebe M."/>
            <person name="Fang X."/>
        </authorList>
    </citation>
    <scope>NUCLEOTIDE SEQUENCE [LARGE SCALE GENOMIC DNA]</scope>
    <source>
        <strain evidence="5">cv. St1</strain>
    </source>
</reference>
<evidence type="ECO:0000313" key="5">
    <source>
        <dbReference type="Proteomes" id="UP000187406"/>
    </source>
</evidence>
<dbReference type="GO" id="GO:0003856">
    <property type="term" value="F:3-dehydroquinate synthase activity"/>
    <property type="evidence" value="ECO:0007669"/>
    <property type="project" value="TreeGrafter"/>
</dbReference>
<protein>
    <submittedName>
        <fullName evidence="4">DHQ_synthase domain-containing protein</fullName>
    </submittedName>
</protein>
<organism evidence="4 5">
    <name type="scientific">Cephalotus follicularis</name>
    <name type="common">Albany pitcher plant</name>
    <dbReference type="NCBI Taxonomy" id="3775"/>
    <lineage>
        <taxon>Eukaryota</taxon>
        <taxon>Viridiplantae</taxon>
        <taxon>Streptophyta</taxon>
        <taxon>Embryophyta</taxon>
        <taxon>Tracheophyta</taxon>
        <taxon>Spermatophyta</taxon>
        <taxon>Magnoliopsida</taxon>
        <taxon>eudicotyledons</taxon>
        <taxon>Gunneridae</taxon>
        <taxon>Pentapetalae</taxon>
        <taxon>rosids</taxon>
        <taxon>fabids</taxon>
        <taxon>Oxalidales</taxon>
        <taxon>Cephalotaceae</taxon>
        <taxon>Cephalotus</taxon>
    </lineage>
</organism>
<dbReference type="GO" id="GO:0009073">
    <property type="term" value="P:aromatic amino acid family biosynthetic process"/>
    <property type="evidence" value="ECO:0007669"/>
    <property type="project" value="TreeGrafter"/>
</dbReference>
<dbReference type="Gene3D" id="1.20.1090.10">
    <property type="entry name" value="Dehydroquinate synthase-like - alpha domain"/>
    <property type="match status" value="1"/>
</dbReference>
<comment type="caution">
    <text evidence="4">The sequence shown here is derived from an EMBL/GenBank/DDBJ whole genome shotgun (WGS) entry which is preliminary data.</text>
</comment>
<gene>
    <name evidence="4" type="ORF">CFOL_v3_06031</name>
</gene>
<feature type="non-terminal residue" evidence="4">
    <location>
        <position position="144"/>
    </location>
</feature>
<dbReference type="EMBL" id="BDDD01000259">
    <property type="protein sequence ID" value="GAV62508.1"/>
    <property type="molecule type" value="Genomic_DNA"/>
</dbReference>
<keyword evidence="5" id="KW-1185">Reference proteome</keyword>
<dbReference type="STRING" id="3775.A0A1Q3B3E9"/>
<dbReference type="PANTHER" id="PTHR43622:SF7">
    <property type="entry name" value="3-DEHYDROQUINATE SYNTHASE, CHLOROPLASTIC"/>
    <property type="match status" value="1"/>
</dbReference>
<sequence>MCHKKKERHEELNEIVAVNTILRAYADACYGLESVDAIETGSGYGQWLHGEAVAAGIVMAVDMSYRLGWLEDSIVKRVDNILKRAKLPVVPPEMMTVEMFKSVMAVRELFIILLKGPLVNCVDCVFTGDYDRKALDDALHAFCK</sequence>
<keyword evidence="1" id="KW-0520">NAD</keyword>
<name>A0A1Q3B3E9_CEPFO</name>
<evidence type="ECO:0000259" key="3">
    <source>
        <dbReference type="Pfam" id="PF24621"/>
    </source>
</evidence>
<dbReference type="OrthoDB" id="1710131at2759"/>
<keyword evidence="2" id="KW-0456">Lyase</keyword>
<dbReference type="PANTHER" id="PTHR43622">
    <property type="entry name" value="3-DEHYDROQUINATE SYNTHASE"/>
    <property type="match status" value="1"/>
</dbReference>
<evidence type="ECO:0000256" key="2">
    <source>
        <dbReference type="ARBA" id="ARBA00023239"/>
    </source>
</evidence>
<dbReference type="Pfam" id="PF24621">
    <property type="entry name" value="DHQS_C"/>
    <property type="match status" value="1"/>
</dbReference>
<dbReference type="InterPro" id="IPR056179">
    <property type="entry name" value="DHQS_C"/>
</dbReference>
<dbReference type="InterPro" id="IPR050071">
    <property type="entry name" value="Dehydroquinate_synthase"/>
</dbReference>
<feature type="domain" description="3-dehydroquinate synthase C-terminal" evidence="3">
    <location>
        <begin position="36"/>
        <end position="104"/>
    </location>
</feature>